<evidence type="ECO:0000313" key="1">
    <source>
        <dbReference type="EMBL" id="KAK3946524.1"/>
    </source>
</evidence>
<organism evidence="1 2">
    <name type="scientific">Pseudoneurospora amorphoporcata</name>
    <dbReference type="NCBI Taxonomy" id="241081"/>
    <lineage>
        <taxon>Eukaryota</taxon>
        <taxon>Fungi</taxon>
        <taxon>Dikarya</taxon>
        <taxon>Ascomycota</taxon>
        <taxon>Pezizomycotina</taxon>
        <taxon>Sordariomycetes</taxon>
        <taxon>Sordariomycetidae</taxon>
        <taxon>Sordariales</taxon>
        <taxon>Sordariaceae</taxon>
        <taxon>Pseudoneurospora</taxon>
    </lineage>
</organism>
<dbReference type="EMBL" id="MU859797">
    <property type="protein sequence ID" value="KAK3946524.1"/>
    <property type="molecule type" value="Genomic_DNA"/>
</dbReference>
<name>A0AAN6NIN8_9PEZI</name>
<reference evidence="1" key="2">
    <citation type="submission" date="2023-06" db="EMBL/GenBank/DDBJ databases">
        <authorList>
            <consortium name="Lawrence Berkeley National Laboratory"/>
            <person name="Mondo S.J."/>
            <person name="Hensen N."/>
            <person name="Bonometti L."/>
            <person name="Westerberg I."/>
            <person name="Brannstrom I.O."/>
            <person name="Guillou S."/>
            <person name="Cros-Aarteil S."/>
            <person name="Calhoun S."/>
            <person name="Haridas S."/>
            <person name="Kuo A."/>
            <person name="Pangilinan J."/>
            <person name="Riley R."/>
            <person name="Labutti K."/>
            <person name="Andreopoulos B."/>
            <person name="Lipzen A."/>
            <person name="Chen C."/>
            <person name="Yanf M."/>
            <person name="Daum C."/>
            <person name="Ng V."/>
            <person name="Clum A."/>
            <person name="Steindorff A."/>
            <person name="Ohm R."/>
            <person name="Martin F."/>
            <person name="Silar P."/>
            <person name="Natvig D."/>
            <person name="Lalanne C."/>
            <person name="Gautier V."/>
            <person name="Ament-Velasquez S.L."/>
            <person name="Kruys A."/>
            <person name="Hutchinson M.I."/>
            <person name="Powell A.J."/>
            <person name="Barry K."/>
            <person name="Miller A.N."/>
            <person name="Grigoriev I.V."/>
            <person name="Debuchy R."/>
            <person name="Gladieux P."/>
            <person name="Thoren M.H."/>
            <person name="Johannesson H."/>
        </authorList>
    </citation>
    <scope>NUCLEOTIDE SEQUENCE</scope>
    <source>
        <strain evidence="1">CBS 626.80</strain>
    </source>
</reference>
<dbReference type="AlphaFoldDB" id="A0AAN6NIN8"/>
<comment type="caution">
    <text evidence="1">The sequence shown here is derived from an EMBL/GenBank/DDBJ whole genome shotgun (WGS) entry which is preliminary data.</text>
</comment>
<gene>
    <name evidence="1" type="ORF">QBC32DRAFT_194274</name>
</gene>
<dbReference type="PANTHER" id="PTHR46082:SF6">
    <property type="entry name" value="AAA+ ATPASE DOMAIN-CONTAINING PROTEIN-RELATED"/>
    <property type="match status" value="1"/>
</dbReference>
<protein>
    <submittedName>
        <fullName evidence="1">Nucleoside phosphorylase domain-containing protein</fullName>
    </submittedName>
</protein>
<accession>A0AAN6NIN8</accession>
<dbReference type="InterPro" id="IPR035994">
    <property type="entry name" value="Nucleoside_phosphorylase_sf"/>
</dbReference>
<feature type="non-terminal residue" evidence="1">
    <location>
        <position position="82"/>
    </location>
</feature>
<dbReference type="PANTHER" id="PTHR46082">
    <property type="entry name" value="ATP/GTP-BINDING PROTEIN-RELATED"/>
    <property type="match status" value="1"/>
</dbReference>
<dbReference type="Proteomes" id="UP001303222">
    <property type="component" value="Unassembled WGS sequence"/>
</dbReference>
<keyword evidence="2" id="KW-1185">Reference proteome</keyword>
<sequence length="82" mass="8930">PQVHIGRMGSRNSVVRSTQHRNVLAAEGVIGIEMEGAGVWDELPCIVVKGVCDYADSHKSKIWQDYTAATTTSIAKAVLDKY</sequence>
<dbReference type="GO" id="GO:0009116">
    <property type="term" value="P:nucleoside metabolic process"/>
    <property type="evidence" value="ECO:0007669"/>
    <property type="project" value="InterPro"/>
</dbReference>
<dbReference type="Gene3D" id="3.40.50.1580">
    <property type="entry name" value="Nucleoside phosphorylase domain"/>
    <property type="match status" value="1"/>
</dbReference>
<proteinExistence type="predicted"/>
<dbReference type="SUPFAM" id="SSF53167">
    <property type="entry name" value="Purine and uridine phosphorylases"/>
    <property type="match status" value="1"/>
</dbReference>
<dbReference type="GO" id="GO:0003824">
    <property type="term" value="F:catalytic activity"/>
    <property type="evidence" value="ECO:0007669"/>
    <property type="project" value="InterPro"/>
</dbReference>
<dbReference type="InterPro" id="IPR053137">
    <property type="entry name" value="NLR-like"/>
</dbReference>
<feature type="non-terminal residue" evidence="1">
    <location>
        <position position="1"/>
    </location>
</feature>
<reference evidence="1" key="1">
    <citation type="journal article" date="2023" name="Mol. Phylogenet. Evol.">
        <title>Genome-scale phylogeny and comparative genomics of the fungal order Sordariales.</title>
        <authorList>
            <person name="Hensen N."/>
            <person name="Bonometti L."/>
            <person name="Westerberg I."/>
            <person name="Brannstrom I.O."/>
            <person name="Guillou S."/>
            <person name="Cros-Aarteil S."/>
            <person name="Calhoun S."/>
            <person name="Haridas S."/>
            <person name="Kuo A."/>
            <person name="Mondo S."/>
            <person name="Pangilinan J."/>
            <person name="Riley R."/>
            <person name="LaButti K."/>
            <person name="Andreopoulos B."/>
            <person name="Lipzen A."/>
            <person name="Chen C."/>
            <person name="Yan M."/>
            <person name="Daum C."/>
            <person name="Ng V."/>
            <person name="Clum A."/>
            <person name="Steindorff A."/>
            <person name="Ohm R.A."/>
            <person name="Martin F."/>
            <person name="Silar P."/>
            <person name="Natvig D.O."/>
            <person name="Lalanne C."/>
            <person name="Gautier V."/>
            <person name="Ament-Velasquez S.L."/>
            <person name="Kruys A."/>
            <person name="Hutchinson M.I."/>
            <person name="Powell A.J."/>
            <person name="Barry K."/>
            <person name="Miller A.N."/>
            <person name="Grigoriev I.V."/>
            <person name="Debuchy R."/>
            <person name="Gladieux P."/>
            <person name="Hiltunen Thoren M."/>
            <person name="Johannesson H."/>
        </authorList>
    </citation>
    <scope>NUCLEOTIDE SEQUENCE</scope>
    <source>
        <strain evidence="1">CBS 626.80</strain>
    </source>
</reference>
<evidence type="ECO:0000313" key="2">
    <source>
        <dbReference type="Proteomes" id="UP001303222"/>
    </source>
</evidence>